<feature type="signal peptide" evidence="1">
    <location>
        <begin position="1"/>
        <end position="22"/>
    </location>
</feature>
<dbReference type="SUPFAM" id="SSF48452">
    <property type="entry name" value="TPR-like"/>
    <property type="match status" value="1"/>
</dbReference>
<dbReference type="Proteomes" id="UP000658514">
    <property type="component" value="Unassembled WGS sequence"/>
</dbReference>
<keyword evidence="1" id="KW-0732">Signal</keyword>
<dbReference type="EMBL" id="JACJQH010000043">
    <property type="protein sequence ID" value="MBD2198585.1"/>
    <property type="molecule type" value="Genomic_DNA"/>
</dbReference>
<name>A0ABR8AGE2_9CYAN</name>
<feature type="chain" id="PRO_5046580503" evidence="1">
    <location>
        <begin position="23"/>
        <end position="391"/>
    </location>
</feature>
<protein>
    <submittedName>
        <fullName evidence="2">Tetratricopeptide repeat protein</fullName>
    </submittedName>
</protein>
<evidence type="ECO:0000256" key="1">
    <source>
        <dbReference type="SAM" id="SignalP"/>
    </source>
</evidence>
<evidence type="ECO:0000313" key="2">
    <source>
        <dbReference type="EMBL" id="MBD2198585.1"/>
    </source>
</evidence>
<dbReference type="InterPro" id="IPR011990">
    <property type="entry name" value="TPR-like_helical_dom_sf"/>
</dbReference>
<evidence type="ECO:0000313" key="3">
    <source>
        <dbReference type="Proteomes" id="UP000658514"/>
    </source>
</evidence>
<comment type="caution">
    <text evidence="2">The sequence shown here is derived from an EMBL/GenBank/DDBJ whole genome shotgun (WGS) entry which is preliminary data.</text>
</comment>
<keyword evidence="3" id="KW-1185">Reference proteome</keyword>
<sequence>MPKFTVLVLTLAIITLPLSAIAQTARIQSIAGKGKVRVQREKRTDWLPVRPATELYQGDQIFPDKGVRVYLQCPGVGTPVLVRAGIVSGMGSLCIKWANTEFRGSQAAETLGGVDASIPYIITPRHALLLSATPLLRWNPVSTVTEYNVEVTGPKGLMWRTKTKANQIIYAGKPLEAGLPYSLIVSTNTGKSSQEDIAPNRQQKASNLEFVILRQSEATLVKAQAAKISPTPLSNEASALSLANFYGNYVLPESVISAYKLPANTYKTYSLTSEAIALLESLIQQGKQSSLIYRTLGDLYWQTGLVRLAEANYLKAIDSVQGLEDMEDWTLAQYSLGQVYAAINEPQQALEHYSQAKVGYIFLGDSGLVEVLQRRIERLKKTAVNSANVKN</sequence>
<dbReference type="RefSeq" id="WP_190546427.1">
    <property type="nucleotide sequence ID" value="NZ_CAWPNO010000077.1"/>
</dbReference>
<reference evidence="2 3" key="1">
    <citation type="journal article" date="2020" name="ISME J.">
        <title>Comparative genomics reveals insights into cyanobacterial evolution and habitat adaptation.</title>
        <authorList>
            <person name="Chen M.Y."/>
            <person name="Teng W.K."/>
            <person name="Zhao L."/>
            <person name="Hu C.X."/>
            <person name="Zhou Y.K."/>
            <person name="Han B.P."/>
            <person name="Song L.R."/>
            <person name="Shu W.S."/>
        </authorList>
    </citation>
    <scope>NUCLEOTIDE SEQUENCE [LARGE SCALE GENOMIC DNA]</scope>
    <source>
        <strain evidence="2 3">FACHB-288</strain>
    </source>
</reference>
<dbReference type="Gene3D" id="1.25.40.10">
    <property type="entry name" value="Tetratricopeptide repeat domain"/>
    <property type="match status" value="1"/>
</dbReference>
<accession>A0ABR8AGE2</accession>
<proteinExistence type="predicted"/>
<organism evidence="2 3">
    <name type="scientific">Calothrix parietina FACHB-288</name>
    <dbReference type="NCBI Taxonomy" id="2692896"/>
    <lineage>
        <taxon>Bacteria</taxon>
        <taxon>Bacillati</taxon>
        <taxon>Cyanobacteriota</taxon>
        <taxon>Cyanophyceae</taxon>
        <taxon>Nostocales</taxon>
        <taxon>Calotrichaceae</taxon>
        <taxon>Calothrix</taxon>
    </lineage>
</organism>
<gene>
    <name evidence="2" type="ORF">H6G24_24370</name>
</gene>